<dbReference type="InterPro" id="IPR015939">
    <property type="entry name" value="Fum_Rdtase/Succ_DH_flav-like_C"/>
</dbReference>
<comment type="caution">
    <text evidence="17">The sequence shown here is derived from an EMBL/GenBank/DDBJ whole genome shotgun (WGS) entry which is preliminary data.</text>
</comment>
<dbReference type="GO" id="GO:0005737">
    <property type="term" value="C:cytoplasm"/>
    <property type="evidence" value="ECO:0007669"/>
    <property type="project" value="UniProtKB-SubCell"/>
</dbReference>
<dbReference type="SUPFAM" id="SSF56425">
    <property type="entry name" value="Succinate dehydrogenase/fumarate reductase flavoprotein, catalytic domain"/>
    <property type="match status" value="1"/>
</dbReference>
<dbReference type="GO" id="GO:0008734">
    <property type="term" value="F:L-aspartate oxidase activity"/>
    <property type="evidence" value="ECO:0007669"/>
    <property type="project" value="UniProtKB-UniRule"/>
</dbReference>
<evidence type="ECO:0000313" key="17">
    <source>
        <dbReference type="EMBL" id="RJT82098.1"/>
    </source>
</evidence>
<dbReference type="Gene3D" id="3.90.700.10">
    <property type="entry name" value="Succinate dehydrogenase/fumarate reductase flavoprotein, catalytic domain"/>
    <property type="match status" value="1"/>
</dbReference>
<evidence type="ECO:0000259" key="16">
    <source>
        <dbReference type="Pfam" id="PF02910"/>
    </source>
</evidence>
<keyword evidence="6 13" id="KW-0285">Flavoprotein</keyword>
<keyword evidence="8 13" id="KW-0274">FAD</keyword>
<dbReference type="PRINTS" id="PR00368">
    <property type="entry name" value="FADPNR"/>
</dbReference>
<dbReference type="Gene3D" id="3.50.50.60">
    <property type="entry name" value="FAD/NAD(P)-binding domain"/>
    <property type="match status" value="1"/>
</dbReference>
<dbReference type="UniPathway" id="UPA00253">
    <property type="reaction ID" value="UER00326"/>
</dbReference>
<evidence type="ECO:0000256" key="3">
    <source>
        <dbReference type="ARBA" id="ARBA00008562"/>
    </source>
</evidence>
<keyword evidence="7 13" id="KW-0662">Pyridine nucleotide biosynthesis</keyword>
<dbReference type="InterPro" id="IPR003953">
    <property type="entry name" value="FAD-dep_OxRdtase_2_FAD-bd"/>
</dbReference>
<feature type="domain" description="Fumarate reductase/succinate dehydrogenase flavoprotein-like C-terminal" evidence="16">
    <location>
        <begin position="513"/>
        <end position="545"/>
    </location>
</feature>
<accession>A0A3A5MGN7</accession>
<sequence length="565" mass="58352">MTRTGTRGTTAPSVGRARRIVVVGAGIAGLQTALVLRQLDARCAVVLVSKVALTESNTRYAQGGIAAVVPRVEETDGRHSRRADGDTGDSVAAHIADTQAAGAGVSDPFAVSVLCHGAADGIRALRRAGVVFDTVGDTGTSLALGREAAHSAARILHLGGDATGAGLVDALTAAVRRDDGIEVLENTFVSRVLLSTPTGSLPLAVGVRVLAAGRLRDITADAVVLATGGAGQLFASTTNPVIATGDGVALAWRAGAVVADLEFFQFHPTSLDVPGNPLISEAVRGEGARLVDADGRAFMADYHPDGDLAPRDVVSRSIARHLALRASDPATPSANSSVAGAPDHSSGNRVYLDATALGEEFLTRRFPSLTELTARYGFDWSSEIIPVVPAAHYWMGGVRTDADGRTSVPGLFAVGEVARTGVHGANRLASNSLLEGVVFGARCAAAIVHGRAGAPSFDAEPVDLDSPRAASYAFSRRDLQDLMSDHAGVLRTGAGLDLARKHLASYRAGADPETDNLLLCARLLVHAATQRTASCGAHYRADQTETSPRPAPGRSYVRAAEGATE</sequence>
<dbReference type="InterPro" id="IPR037099">
    <property type="entry name" value="Fum_R/Succ_DH_flav-like_C_sf"/>
</dbReference>
<dbReference type="InterPro" id="IPR036188">
    <property type="entry name" value="FAD/NAD-bd_sf"/>
</dbReference>
<keyword evidence="9 13" id="KW-0560">Oxidoreductase</keyword>
<comment type="subcellular location">
    <subcellularLocation>
        <location evidence="13">Cytoplasm</location>
    </subcellularLocation>
</comment>
<dbReference type="OrthoDB" id="9805351at2"/>
<gene>
    <name evidence="17" type="primary">nadB</name>
    <name evidence="17" type="ORF">D6T63_05045</name>
</gene>
<reference evidence="17 18" key="1">
    <citation type="submission" date="2018-09" db="EMBL/GenBank/DDBJ databases">
        <title>Novel species of Arthrobacter.</title>
        <authorList>
            <person name="Liu Q."/>
            <person name="Xin Y.-H."/>
        </authorList>
    </citation>
    <scope>NUCLEOTIDE SEQUENCE [LARGE SCALE GENOMIC DNA]</scope>
    <source>
        <strain evidence="17 18">Hz2</strain>
    </source>
</reference>
<dbReference type="SUPFAM" id="SSF51905">
    <property type="entry name" value="FAD/NAD(P)-binding domain"/>
    <property type="match status" value="1"/>
</dbReference>
<dbReference type="NCBIfam" id="TIGR00551">
    <property type="entry name" value="nadB"/>
    <property type="match status" value="1"/>
</dbReference>
<dbReference type="Pfam" id="PF00890">
    <property type="entry name" value="FAD_binding_2"/>
    <property type="match status" value="1"/>
</dbReference>
<evidence type="ECO:0000259" key="15">
    <source>
        <dbReference type="Pfam" id="PF00890"/>
    </source>
</evidence>
<dbReference type="SUPFAM" id="SSF46977">
    <property type="entry name" value="Succinate dehydrogenase/fumarate reductase flavoprotein C-terminal domain"/>
    <property type="match status" value="1"/>
</dbReference>
<dbReference type="EMBL" id="QZVT01000002">
    <property type="protein sequence ID" value="RJT82098.1"/>
    <property type="molecule type" value="Genomic_DNA"/>
</dbReference>
<dbReference type="Gene3D" id="1.20.58.100">
    <property type="entry name" value="Fumarate reductase/succinate dehydrogenase flavoprotein-like, C-terminal domain"/>
    <property type="match status" value="1"/>
</dbReference>
<evidence type="ECO:0000256" key="1">
    <source>
        <dbReference type="ARBA" id="ARBA00001974"/>
    </source>
</evidence>
<evidence type="ECO:0000256" key="4">
    <source>
        <dbReference type="ARBA" id="ARBA00012173"/>
    </source>
</evidence>
<comment type="pathway">
    <text evidence="2 13">Cofactor biosynthesis; NAD(+) biosynthesis; iminoaspartate from L-aspartate (oxidase route): step 1/1.</text>
</comment>
<dbReference type="GO" id="GO:0034628">
    <property type="term" value="P:'de novo' NAD+ biosynthetic process from L-aspartate"/>
    <property type="evidence" value="ECO:0007669"/>
    <property type="project" value="TreeGrafter"/>
</dbReference>
<evidence type="ECO:0000256" key="13">
    <source>
        <dbReference type="RuleBase" id="RU362049"/>
    </source>
</evidence>
<evidence type="ECO:0000313" key="18">
    <source>
        <dbReference type="Proteomes" id="UP000272560"/>
    </source>
</evidence>
<evidence type="ECO:0000256" key="7">
    <source>
        <dbReference type="ARBA" id="ARBA00022642"/>
    </source>
</evidence>
<dbReference type="Proteomes" id="UP000272560">
    <property type="component" value="Unassembled WGS sequence"/>
</dbReference>
<dbReference type="FunFam" id="3.90.700.10:FF:000002">
    <property type="entry name" value="L-aspartate oxidase"/>
    <property type="match status" value="1"/>
</dbReference>
<evidence type="ECO:0000256" key="6">
    <source>
        <dbReference type="ARBA" id="ARBA00022630"/>
    </source>
</evidence>
<organism evidence="17 18">
    <name type="scientific">Arthrobacter cheniae</name>
    <dbReference type="NCBI Taxonomy" id="1258888"/>
    <lineage>
        <taxon>Bacteria</taxon>
        <taxon>Bacillati</taxon>
        <taxon>Actinomycetota</taxon>
        <taxon>Actinomycetes</taxon>
        <taxon>Micrococcales</taxon>
        <taxon>Micrococcaceae</taxon>
        <taxon>Arthrobacter</taxon>
    </lineage>
</organism>
<dbReference type="AlphaFoldDB" id="A0A3A5MGN7"/>
<dbReference type="PANTHER" id="PTHR42716">
    <property type="entry name" value="L-ASPARTATE OXIDASE"/>
    <property type="match status" value="1"/>
</dbReference>
<evidence type="ECO:0000256" key="11">
    <source>
        <dbReference type="ARBA" id="ARBA00048305"/>
    </source>
</evidence>
<evidence type="ECO:0000256" key="14">
    <source>
        <dbReference type="SAM" id="MobiDB-lite"/>
    </source>
</evidence>
<evidence type="ECO:0000256" key="2">
    <source>
        <dbReference type="ARBA" id="ARBA00004950"/>
    </source>
</evidence>
<keyword evidence="18" id="KW-1185">Reference proteome</keyword>
<dbReference type="PANTHER" id="PTHR42716:SF2">
    <property type="entry name" value="L-ASPARTATE OXIDASE, CHLOROPLASTIC"/>
    <property type="match status" value="1"/>
</dbReference>
<evidence type="ECO:0000256" key="9">
    <source>
        <dbReference type="ARBA" id="ARBA00023002"/>
    </source>
</evidence>
<comment type="function">
    <text evidence="10">Catalyzes the oxidation of L-aspartate to iminoaspartate, the first step in the de novo biosynthesis of NAD(+).</text>
</comment>
<evidence type="ECO:0000256" key="5">
    <source>
        <dbReference type="ARBA" id="ARBA00021901"/>
    </source>
</evidence>
<dbReference type="Pfam" id="PF02910">
    <property type="entry name" value="Succ_DH_flav_C"/>
    <property type="match status" value="1"/>
</dbReference>
<feature type="region of interest" description="Disordered" evidence="14">
    <location>
        <begin position="538"/>
        <end position="565"/>
    </location>
</feature>
<comment type="similarity">
    <text evidence="3 13">Belongs to the FAD-dependent oxidoreductase 2 family. NadB subfamily.</text>
</comment>
<dbReference type="InterPro" id="IPR005288">
    <property type="entry name" value="NadB"/>
</dbReference>
<evidence type="ECO:0000256" key="10">
    <source>
        <dbReference type="ARBA" id="ARBA00029426"/>
    </source>
</evidence>
<dbReference type="EC" id="1.4.3.16" evidence="4 12"/>
<comment type="catalytic activity">
    <reaction evidence="11">
        <text>L-aspartate + O2 = iminosuccinate + H2O2</text>
        <dbReference type="Rhea" id="RHEA:25876"/>
        <dbReference type="ChEBI" id="CHEBI:15379"/>
        <dbReference type="ChEBI" id="CHEBI:16240"/>
        <dbReference type="ChEBI" id="CHEBI:29991"/>
        <dbReference type="ChEBI" id="CHEBI:77875"/>
        <dbReference type="EC" id="1.4.3.16"/>
    </reaction>
    <physiologicalReaction direction="left-to-right" evidence="11">
        <dbReference type="Rhea" id="RHEA:25877"/>
    </physiologicalReaction>
</comment>
<feature type="domain" description="FAD-dependent oxidoreductase 2 FAD-binding" evidence="15">
    <location>
        <begin position="20"/>
        <end position="433"/>
    </location>
</feature>
<protein>
    <recommendedName>
        <fullName evidence="5 12">L-aspartate oxidase</fullName>
        <ecNumber evidence="4 12">1.4.3.16</ecNumber>
    </recommendedName>
</protein>
<evidence type="ECO:0000256" key="12">
    <source>
        <dbReference type="NCBIfam" id="TIGR00551"/>
    </source>
</evidence>
<dbReference type="RefSeq" id="WP_120147916.1">
    <property type="nucleotide sequence ID" value="NZ_QZVT01000002.1"/>
</dbReference>
<dbReference type="InterPro" id="IPR027477">
    <property type="entry name" value="Succ_DH/fumarate_Rdtase_cat_sf"/>
</dbReference>
<comment type="cofactor">
    <cofactor evidence="1 13">
        <name>FAD</name>
        <dbReference type="ChEBI" id="CHEBI:57692"/>
    </cofactor>
</comment>
<evidence type="ECO:0000256" key="8">
    <source>
        <dbReference type="ARBA" id="ARBA00022827"/>
    </source>
</evidence>
<proteinExistence type="inferred from homology"/>
<name>A0A3A5MGN7_9MICC</name>
<dbReference type="GO" id="GO:0033765">
    <property type="term" value="F:steroid dehydrogenase activity, acting on the CH-CH group of donors"/>
    <property type="evidence" value="ECO:0007669"/>
    <property type="project" value="UniProtKB-ARBA"/>
</dbReference>